<protein>
    <submittedName>
        <fullName evidence="2">Uncharacterized protein</fullName>
    </submittedName>
</protein>
<evidence type="ECO:0000313" key="2">
    <source>
        <dbReference type="EMBL" id="KAK7463245.1"/>
    </source>
</evidence>
<evidence type="ECO:0000313" key="3">
    <source>
        <dbReference type="Proteomes" id="UP001519460"/>
    </source>
</evidence>
<evidence type="ECO:0000256" key="1">
    <source>
        <dbReference type="SAM" id="MobiDB-lite"/>
    </source>
</evidence>
<dbReference type="Proteomes" id="UP001519460">
    <property type="component" value="Unassembled WGS sequence"/>
</dbReference>
<sequence>MHQNCGSGAGEECRRQHCQTSQPAGKQTEWHPQLLWLALGLANETTWALNSLLEAVFLLRLVQKYDMCPLVAYEVLSGGPMDTLNQNIKEF</sequence>
<dbReference type="AlphaFoldDB" id="A0ABD0J6L3"/>
<name>A0ABD0J6L3_9CAEN</name>
<keyword evidence="3" id="KW-1185">Reference proteome</keyword>
<accession>A0ABD0J6L3</accession>
<comment type="caution">
    <text evidence="2">The sequence shown here is derived from an EMBL/GenBank/DDBJ whole genome shotgun (WGS) entry which is preliminary data.</text>
</comment>
<reference evidence="2 3" key="1">
    <citation type="journal article" date="2023" name="Sci. Data">
        <title>Genome assembly of the Korean intertidal mud-creeper Batillaria attramentaria.</title>
        <authorList>
            <person name="Patra A.K."/>
            <person name="Ho P.T."/>
            <person name="Jun S."/>
            <person name="Lee S.J."/>
            <person name="Kim Y."/>
            <person name="Won Y.J."/>
        </authorList>
    </citation>
    <scope>NUCLEOTIDE SEQUENCE [LARGE SCALE GENOMIC DNA]</scope>
    <source>
        <strain evidence="2">Wonlab-2016</strain>
    </source>
</reference>
<dbReference type="EMBL" id="JACVVK020000604">
    <property type="protein sequence ID" value="KAK7463245.1"/>
    <property type="molecule type" value="Genomic_DNA"/>
</dbReference>
<organism evidence="2 3">
    <name type="scientific">Batillaria attramentaria</name>
    <dbReference type="NCBI Taxonomy" id="370345"/>
    <lineage>
        <taxon>Eukaryota</taxon>
        <taxon>Metazoa</taxon>
        <taxon>Spiralia</taxon>
        <taxon>Lophotrochozoa</taxon>
        <taxon>Mollusca</taxon>
        <taxon>Gastropoda</taxon>
        <taxon>Caenogastropoda</taxon>
        <taxon>Sorbeoconcha</taxon>
        <taxon>Cerithioidea</taxon>
        <taxon>Batillariidae</taxon>
        <taxon>Batillaria</taxon>
    </lineage>
</organism>
<gene>
    <name evidence="2" type="ORF">BaRGS_00038182</name>
</gene>
<proteinExistence type="predicted"/>
<feature type="region of interest" description="Disordered" evidence="1">
    <location>
        <begin position="1"/>
        <end position="27"/>
    </location>
</feature>